<reference evidence="1 2" key="1">
    <citation type="submission" date="2024-06" db="EMBL/GenBank/DDBJ databases">
        <title>Genomic Encyclopedia of Type Strains, Phase IV (KMG-IV): sequencing the most valuable type-strain genomes for metagenomic binning, comparative biology and taxonomic classification.</title>
        <authorList>
            <person name="Goeker M."/>
        </authorList>
    </citation>
    <scope>NUCLEOTIDE SEQUENCE [LARGE SCALE GENOMIC DNA]</scope>
    <source>
        <strain evidence="1 2">DSM 23650</strain>
    </source>
</reference>
<sequence>MNTFIKITENVANDAAVPTMSSREIAELCGKRYDHVMRDIKRMLEELYPEKGLPKFGAKVTRVELVVQEAV</sequence>
<evidence type="ECO:0000313" key="2">
    <source>
        <dbReference type="Proteomes" id="UP001549112"/>
    </source>
</evidence>
<protein>
    <submittedName>
        <fullName evidence="1">Phage regulator Rha-like protein</fullName>
    </submittedName>
</protein>
<proteinExistence type="predicted"/>
<name>A0ABV2FPP7_9HYPH</name>
<keyword evidence="2" id="KW-1185">Reference proteome</keyword>
<evidence type="ECO:0000313" key="1">
    <source>
        <dbReference type="EMBL" id="MET3560544.1"/>
    </source>
</evidence>
<comment type="caution">
    <text evidence="1">The sequence shown here is derived from an EMBL/GenBank/DDBJ whole genome shotgun (WGS) entry which is preliminary data.</text>
</comment>
<dbReference type="Proteomes" id="UP001549112">
    <property type="component" value="Unassembled WGS sequence"/>
</dbReference>
<gene>
    <name evidence="1" type="ORF">ABID39_001246</name>
</gene>
<organism evidence="1 2">
    <name type="scientific">Bartonella japonica</name>
    <dbReference type="NCBI Taxonomy" id="357761"/>
    <lineage>
        <taxon>Bacteria</taxon>
        <taxon>Pseudomonadati</taxon>
        <taxon>Pseudomonadota</taxon>
        <taxon>Alphaproteobacteria</taxon>
        <taxon>Hyphomicrobiales</taxon>
        <taxon>Bartonellaceae</taxon>
        <taxon>Bartonella</taxon>
    </lineage>
</organism>
<dbReference type="EMBL" id="JBEPLT010000013">
    <property type="protein sequence ID" value="MET3560544.1"/>
    <property type="molecule type" value="Genomic_DNA"/>
</dbReference>
<accession>A0ABV2FPP7</accession>